<dbReference type="Gene3D" id="3.40.50.1820">
    <property type="entry name" value="alpha/beta hydrolase"/>
    <property type="match status" value="1"/>
</dbReference>
<keyword evidence="4" id="KW-1185">Reference proteome</keyword>
<comment type="similarity">
    <text evidence="1">Belongs to the esterase D family.</text>
</comment>
<dbReference type="SUPFAM" id="SSF53474">
    <property type="entry name" value="alpha/beta-Hydrolases"/>
    <property type="match status" value="1"/>
</dbReference>
<protein>
    <recommendedName>
        <fullName evidence="5">Alpha/beta hydrolase</fullName>
    </recommendedName>
</protein>
<dbReference type="Proteomes" id="UP001151478">
    <property type="component" value="Unassembled WGS sequence"/>
</dbReference>
<evidence type="ECO:0000313" key="3">
    <source>
        <dbReference type="EMBL" id="MDD7913701.1"/>
    </source>
</evidence>
<sequence length="117" mass="13960">MSYLSKESTFDSYLAIDPSFWWDNQIIIKKMDAVKTEALKSKKMYISSAYSHKTWDKFVLNRKPQDLFFAKLQNRSLTSPNLKIQYFEEEDHWTVPAISIYHGLKFIYQDSYAIEKE</sequence>
<keyword evidence="2" id="KW-0378">Hydrolase</keyword>
<dbReference type="PANTHER" id="PTHR40841">
    <property type="entry name" value="SIDEROPHORE TRIACETYLFUSARININE C ESTERASE"/>
    <property type="match status" value="1"/>
</dbReference>
<evidence type="ECO:0008006" key="5">
    <source>
        <dbReference type="Google" id="ProtNLM"/>
    </source>
</evidence>
<dbReference type="RefSeq" id="WP_265726207.1">
    <property type="nucleotide sequence ID" value="NZ_JAOSLC020000002.1"/>
</dbReference>
<dbReference type="EMBL" id="JAOSLC020000002">
    <property type="protein sequence ID" value="MDD7913701.1"/>
    <property type="molecule type" value="Genomic_DNA"/>
</dbReference>
<proteinExistence type="inferred from homology"/>
<accession>A0ABT5S6I1</accession>
<gene>
    <name evidence="3" type="ORF">N5A56_004420</name>
</gene>
<evidence type="ECO:0000313" key="4">
    <source>
        <dbReference type="Proteomes" id="UP001151478"/>
    </source>
</evidence>
<comment type="caution">
    <text evidence="3">The sequence shown here is derived from an EMBL/GenBank/DDBJ whole genome shotgun (WGS) entry which is preliminary data.</text>
</comment>
<dbReference type="InterPro" id="IPR029058">
    <property type="entry name" value="AB_hydrolase_fold"/>
</dbReference>
<evidence type="ECO:0000256" key="2">
    <source>
        <dbReference type="ARBA" id="ARBA00022801"/>
    </source>
</evidence>
<reference evidence="3" key="1">
    <citation type="submission" date="2023-02" db="EMBL/GenBank/DDBJ databases">
        <title>Polaribacter ponticola sp. nov., isolated from seawater.</title>
        <authorList>
            <person name="Baek J.H."/>
            <person name="Kim J.M."/>
            <person name="Choi D.G."/>
            <person name="Jeon C.O."/>
        </authorList>
    </citation>
    <scope>NUCLEOTIDE SEQUENCE</scope>
    <source>
        <strain evidence="3">MSW5</strain>
    </source>
</reference>
<name>A0ABT5S6I1_9FLAO</name>
<dbReference type="InterPro" id="IPR052558">
    <property type="entry name" value="Siderophore_Hydrolase_D"/>
</dbReference>
<dbReference type="PANTHER" id="PTHR40841:SF2">
    <property type="entry name" value="SIDEROPHORE-DEGRADING ESTERASE (EUROFUNG)"/>
    <property type="match status" value="1"/>
</dbReference>
<evidence type="ECO:0000256" key="1">
    <source>
        <dbReference type="ARBA" id="ARBA00005622"/>
    </source>
</evidence>
<organism evidence="3 4">
    <name type="scientific">Polaribacter ponticola</name>
    <dbReference type="NCBI Taxonomy" id="2978475"/>
    <lineage>
        <taxon>Bacteria</taxon>
        <taxon>Pseudomonadati</taxon>
        <taxon>Bacteroidota</taxon>
        <taxon>Flavobacteriia</taxon>
        <taxon>Flavobacteriales</taxon>
        <taxon>Flavobacteriaceae</taxon>
    </lineage>
</organism>